<proteinExistence type="predicted"/>
<gene>
    <name evidence="1" type="ORF">A3F86_02755</name>
</gene>
<reference evidence="1 2" key="1">
    <citation type="journal article" date="2016" name="Nat. Commun.">
        <title>Thousands of microbial genomes shed light on interconnected biogeochemical processes in an aquifer system.</title>
        <authorList>
            <person name="Anantharaman K."/>
            <person name="Brown C.T."/>
            <person name="Hug L.A."/>
            <person name="Sharon I."/>
            <person name="Castelle C.J."/>
            <person name="Probst A.J."/>
            <person name="Thomas B.C."/>
            <person name="Singh A."/>
            <person name="Wilkins M.J."/>
            <person name="Karaoz U."/>
            <person name="Brodie E.L."/>
            <person name="Williams K.H."/>
            <person name="Hubbard S.S."/>
            <person name="Banfield J.F."/>
        </authorList>
    </citation>
    <scope>NUCLEOTIDE SEQUENCE [LARGE SCALE GENOMIC DNA]</scope>
</reference>
<sequence length="74" mass="8899">MDQKRLLKEIRNKYGRIKTIKRDKYHWQRLSGRYAEENIARSLSVLHDTNRDRDWALRIKEKFGFCGAGEGFDL</sequence>
<comment type="caution">
    <text evidence="1">The sequence shown here is derived from an EMBL/GenBank/DDBJ whole genome shotgun (WGS) entry which is preliminary data.</text>
</comment>
<dbReference type="EMBL" id="METQ01000033">
    <property type="protein sequence ID" value="OGC09265.1"/>
    <property type="molecule type" value="Genomic_DNA"/>
</dbReference>
<organism evidence="1 2">
    <name type="scientific">candidate division WOR-1 bacterium RIFCSPLOWO2_12_FULL_45_9</name>
    <dbReference type="NCBI Taxonomy" id="1802568"/>
    <lineage>
        <taxon>Bacteria</taxon>
        <taxon>Bacillati</taxon>
        <taxon>Saganbacteria</taxon>
    </lineage>
</organism>
<accession>A0A1F4RM41</accession>
<evidence type="ECO:0000313" key="2">
    <source>
        <dbReference type="Proteomes" id="UP000179095"/>
    </source>
</evidence>
<evidence type="ECO:0000313" key="1">
    <source>
        <dbReference type="EMBL" id="OGC09265.1"/>
    </source>
</evidence>
<dbReference type="AlphaFoldDB" id="A0A1F4RM41"/>
<name>A0A1F4RM41_UNCSA</name>
<dbReference type="STRING" id="1802568.A3F86_02755"/>
<dbReference type="Proteomes" id="UP000179095">
    <property type="component" value="Unassembled WGS sequence"/>
</dbReference>
<protein>
    <submittedName>
        <fullName evidence="1">Uncharacterized protein</fullName>
    </submittedName>
</protein>